<dbReference type="PRINTS" id="PR00313">
    <property type="entry name" value="CABNDNGRPT"/>
</dbReference>
<dbReference type="InterPro" id="IPR011049">
    <property type="entry name" value="Serralysin-like_metalloprot_C"/>
</dbReference>
<dbReference type="PANTHER" id="PTHR38340">
    <property type="entry name" value="S-LAYER PROTEIN"/>
    <property type="match status" value="1"/>
</dbReference>
<dbReference type="Proteomes" id="UP001595776">
    <property type="component" value="Unassembled WGS sequence"/>
</dbReference>
<evidence type="ECO:0000256" key="1">
    <source>
        <dbReference type="ARBA" id="ARBA00004613"/>
    </source>
</evidence>
<keyword evidence="2" id="KW-0964">Secreted</keyword>
<feature type="compositionally biased region" description="Basic and acidic residues" evidence="3">
    <location>
        <begin position="1"/>
        <end position="17"/>
    </location>
</feature>
<comment type="subcellular location">
    <subcellularLocation>
        <location evidence="1">Secreted</location>
    </subcellularLocation>
</comment>
<keyword evidence="5" id="KW-1185">Reference proteome</keyword>
<comment type="caution">
    <text evidence="4">The sequence shown here is derived from an EMBL/GenBank/DDBJ whole genome shotgun (WGS) entry which is preliminary data.</text>
</comment>
<dbReference type="SUPFAM" id="SSF51120">
    <property type="entry name" value="beta-Roll"/>
    <property type="match status" value="3"/>
</dbReference>
<evidence type="ECO:0000313" key="5">
    <source>
        <dbReference type="Proteomes" id="UP001595776"/>
    </source>
</evidence>
<dbReference type="InterPro" id="IPR001343">
    <property type="entry name" value="Hemolysn_Ca-bd"/>
</dbReference>
<sequence>MATKSKDSWRGSAKDGSRQSATEQDPGTLPEGGELVINAVTIGTPVPGGGEADAPSVTVHVDLATSMVAFINEVSVVLVSPTGRTAHGSVDLSDSDNLEFVTVELDEYDPSGEWALDRVTIDFDTETNPDLPYSHVFEADALSSLAETRFVFLEVPQEDRIAPDISSLDLPSRSFTIASDNPFSTNDDDSVEISFSLGVEDPSSGLNLIEFEFDIGEGSPAVVGGEWGLFGDIKGGMIGLSAFNTAAPAGDYVLTRLRISDDQGNTHLLGTDKLQELGYETIINVADRAALEDSSSPAVTGFTIDQAVTIGADGGSLVLTFEATDNGLDDTGIKSASLMLRSDKGGLYQLNAAAVLNDDATGGTATFEFANIFPDGNFTIERLSLNDAAFNRTTLALAEKSFTVINPYGGDVSANKIQGDAAANVIAARSGDDTVTGGGGDDSITLGDGDDVAWAGAGDAGDDTIIGGAGDDVIGGGAGNDLIVGGQLSTSDIRDLVFVAYEERLDGEDTIFGGAGDDTIHGGNPLLDDDTDAEGNPYDYGSPAKNAIYGGSGNDKVYGARGDDIIGGGEGDDIIYGGEGHDVIYGGKNDANDTGTNDVIDAGEGNDLVFASGGADDVSGGADNDTLFGGAGNDTLDGDGGHDDIYGGTGNDILSGGTGDDAFYFKEGSGADIILDFGLGNDTLMLEGYSDRFDSISQILTSAHLTTQNGAQGLMLNLGEGDSIFLIGVDKLTDLVIEL</sequence>
<evidence type="ECO:0000256" key="3">
    <source>
        <dbReference type="SAM" id="MobiDB-lite"/>
    </source>
</evidence>
<dbReference type="InterPro" id="IPR050557">
    <property type="entry name" value="RTX_toxin/Mannuronan_C5-epim"/>
</dbReference>
<dbReference type="InterPro" id="IPR018511">
    <property type="entry name" value="Hemolysin-typ_Ca-bd_CS"/>
</dbReference>
<feature type="region of interest" description="Disordered" evidence="3">
    <location>
        <begin position="1"/>
        <end position="33"/>
    </location>
</feature>
<organism evidence="4 5">
    <name type="scientific">Kordiimonas lipolytica</name>
    <dbReference type="NCBI Taxonomy" id="1662421"/>
    <lineage>
        <taxon>Bacteria</taxon>
        <taxon>Pseudomonadati</taxon>
        <taxon>Pseudomonadota</taxon>
        <taxon>Alphaproteobacteria</taxon>
        <taxon>Kordiimonadales</taxon>
        <taxon>Kordiimonadaceae</taxon>
        <taxon>Kordiimonas</taxon>
    </lineage>
</organism>
<gene>
    <name evidence="4" type="ORF">ACFO5Q_03955</name>
</gene>
<dbReference type="PANTHER" id="PTHR38340:SF1">
    <property type="entry name" value="S-LAYER PROTEIN"/>
    <property type="match status" value="1"/>
</dbReference>
<dbReference type="EMBL" id="JBHSCR010000002">
    <property type="protein sequence ID" value="MFC4346989.1"/>
    <property type="molecule type" value="Genomic_DNA"/>
</dbReference>
<dbReference type="PROSITE" id="PS00330">
    <property type="entry name" value="HEMOLYSIN_CALCIUM"/>
    <property type="match status" value="3"/>
</dbReference>
<dbReference type="Pfam" id="PF00353">
    <property type="entry name" value="HemolysinCabind"/>
    <property type="match status" value="5"/>
</dbReference>
<protein>
    <submittedName>
        <fullName evidence="4">Calcium-binding protein</fullName>
    </submittedName>
</protein>
<evidence type="ECO:0000313" key="4">
    <source>
        <dbReference type="EMBL" id="MFC4346989.1"/>
    </source>
</evidence>
<proteinExistence type="predicted"/>
<dbReference type="Gene3D" id="2.150.10.10">
    <property type="entry name" value="Serralysin-like metalloprotease, C-terminal"/>
    <property type="match status" value="3"/>
</dbReference>
<evidence type="ECO:0000256" key="2">
    <source>
        <dbReference type="ARBA" id="ARBA00022525"/>
    </source>
</evidence>
<reference evidence="5" key="1">
    <citation type="journal article" date="2019" name="Int. J. Syst. Evol. Microbiol.">
        <title>The Global Catalogue of Microorganisms (GCM) 10K type strain sequencing project: providing services to taxonomists for standard genome sequencing and annotation.</title>
        <authorList>
            <consortium name="The Broad Institute Genomics Platform"/>
            <consortium name="The Broad Institute Genome Sequencing Center for Infectious Disease"/>
            <person name="Wu L."/>
            <person name="Ma J."/>
        </authorList>
    </citation>
    <scope>NUCLEOTIDE SEQUENCE [LARGE SCALE GENOMIC DNA]</scope>
    <source>
        <strain evidence="5">CGMCC 1.15304</strain>
    </source>
</reference>
<name>A0ABV8U718_9PROT</name>
<dbReference type="RefSeq" id="WP_068147539.1">
    <property type="nucleotide sequence ID" value="NZ_JBHSCR010000002.1"/>
</dbReference>
<accession>A0ABV8U718</accession>